<protein>
    <submittedName>
        <fullName evidence="1">Uncharacterized protein</fullName>
    </submittedName>
</protein>
<reference evidence="1 2" key="1">
    <citation type="journal article" date="2017" name="Int J Environ Stud">
        <title>Does the Miocene-Pliocene relict legume Oxytropis triphylla form nitrogen-fixing nodules with a combination of bacterial strains?</title>
        <authorList>
            <person name="Safronova V."/>
            <person name="Belimov A."/>
            <person name="Sazanova A."/>
            <person name="Kuznetsova I."/>
            <person name="Popova J."/>
            <person name="Andronov E."/>
            <person name="Verkhozina A."/>
            <person name="Tikhonovich I."/>
        </authorList>
    </citation>
    <scope>NUCLEOTIDE SEQUENCE [LARGE SCALE GENOMIC DNA]</scope>
    <source>
        <strain evidence="1 2">Tri-38</strain>
    </source>
</reference>
<dbReference type="OrthoDB" id="8374142at2"/>
<sequence>MMLLKVDLLKLSRDTRAFTLVGGFMGFFALLEEGIGTALGEVLGVKGARRIIITRNMSFYDKIKTLRSLVNFYVVEKELADRFDELAQQSMKYGEMRNIIAHSPFRGSHASDGVEFFPITASSKLKMPDMDWSIDDFLDHIEKINKIDNELRSIEKRMPFQRIAEALLAGNDASSKSQMESPLSGLFGLGASFLNEQKP</sequence>
<name>A0A2N9VW49_9HYPH</name>
<evidence type="ECO:0000313" key="2">
    <source>
        <dbReference type="Proteomes" id="UP000232163"/>
    </source>
</evidence>
<dbReference type="Proteomes" id="UP000232163">
    <property type="component" value="Unassembled WGS sequence"/>
</dbReference>
<gene>
    <name evidence="1" type="ORF">B5P45_17640</name>
</gene>
<proteinExistence type="predicted"/>
<evidence type="ECO:0000313" key="1">
    <source>
        <dbReference type="EMBL" id="PIO43717.1"/>
    </source>
</evidence>
<organism evidence="1 2">
    <name type="scientific">Phyllobacterium zundukense</name>
    <dbReference type="NCBI Taxonomy" id="1867719"/>
    <lineage>
        <taxon>Bacteria</taxon>
        <taxon>Pseudomonadati</taxon>
        <taxon>Pseudomonadota</taxon>
        <taxon>Alphaproteobacteria</taxon>
        <taxon>Hyphomicrobiales</taxon>
        <taxon>Phyllobacteriaceae</taxon>
        <taxon>Phyllobacterium</taxon>
    </lineage>
</organism>
<dbReference type="RefSeq" id="WP_099998777.1">
    <property type="nucleotide sequence ID" value="NZ_CP017940.1"/>
</dbReference>
<comment type="caution">
    <text evidence="1">The sequence shown here is derived from an EMBL/GenBank/DDBJ whole genome shotgun (WGS) entry which is preliminary data.</text>
</comment>
<dbReference type="AlphaFoldDB" id="A0A2N9VW49"/>
<dbReference type="EMBL" id="MZMT01000037">
    <property type="protein sequence ID" value="PIO43717.1"/>
    <property type="molecule type" value="Genomic_DNA"/>
</dbReference>
<keyword evidence="2" id="KW-1185">Reference proteome</keyword>
<dbReference type="KEGG" id="pht:BLM14_07260"/>
<accession>A0A2N9VW49</accession>